<keyword evidence="2" id="KW-1185">Reference proteome</keyword>
<sequence>MSVIKAWAHCTNASFSNWNDARQVIEEVAEAISQFTYLAQQQGISKTTVSAIAKTLQQRKQENAALFL</sequence>
<comment type="caution">
    <text evidence="1">The sequence shown here is derived from an EMBL/GenBank/DDBJ whole genome shotgun (WGS) entry which is preliminary data.</text>
</comment>
<accession>A0A8I0T4U3</accession>
<protein>
    <submittedName>
        <fullName evidence="1">Uncharacterized protein</fullName>
    </submittedName>
</protein>
<reference evidence="1 2" key="1">
    <citation type="submission" date="2015-06" db="EMBL/GenBank/DDBJ databases">
        <title>Genome sequence of Pseudoalteromonas peptidolytica.</title>
        <authorList>
            <person name="Xie B.-B."/>
            <person name="Rong J.-C."/>
            <person name="Qin Q.-L."/>
            <person name="Zhang Y.-Z."/>
        </authorList>
    </citation>
    <scope>NUCLEOTIDE SEQUENCE [LARGE SCALE GENOMIC DNA]</scope>
    <source>
        <strain evidence="1 2">F12-50-A1</strain>
    </source>
</reference>
<proteinExistence type="predicted"/>
<evidence type="ECO:0000313" key="1">
    <source>
        <dbReference type="EMBL" id="MBE0347355.1"/>
    </source>
</evidence>
<dbReference type="AlphaFoldDB" id="A0A8I0T4U3"/>
<dbReference type="Proteomes" id="UP000660708">
    <property type="component" value="Unassembled WGS sequence"/>
</dbReference>
<gene>
    <name evidence="1" type="ORF">PPEP_a1792</name>
</gene>
<organism evidence="1 2">
    <name type="scientific">Pseudoalteromonas peptidolytica F12-50-A1</name>
    <dbReference type="NCBI Taxonomy" id="1315280"/>
    <lineage>
        <taxon>Bacteria</taxon>
        <taxon>Pseudomonadati</taxon>
        <taxon>Pseudomonadota</taxon>
        <taxon>Gammaproteobacteria</taxon>
        <taxon>Alteromonadales</taxon>
        <taxon>Pseudoalteromonadaceae</taxon>
        <taxon>Pseudoalteromonas</taxon>
    </lineage>
</organism>
<dbReference type="RefSeq" id="WP_147390107.1">
    <property type="nucleotide sequence ID" value="NZ_AQHF01000026.1"/>
</dbReference>
<dbReference type="EMBL" id="AQHF01000026">
    <property type="protein sequence ID" value="MBE0347355.1"/>
    <property type="molecule type" value="Genomic_DNA"/>
</dbReference>
<name>A0A8I0T4U3_9GAMM</name>
<evidence type="ECO:0000313" key="2">
    <source>
        <dbReference type="Proteomes" id="UP000660708"/>
    </source>
</evidence>